<reference evidence="2" key="1">
    <citation type="submission" date="2023-03" db="EMBL/GenBank/DDBJ databases">
        <title>Massive genome expansion in bonnet fungi (Mycena s.s.) driven by repeated elements and novel gene families across ecological guilds.</title>
        <authorList>
            <consortium name="Lawrence Berkeley National Laboratory"/>
            <person name="Harder C.B."/>
            <person name="Miyauchi S."/>
            <person name="Viragh M."/>
            <person name="Kuo A."/>
            <person name="Thoen E."/>
            <person name="Andreopoulos B."/>
            <person name="Lu D."/>
            <person name="Skrede I."/>
            <person name="Drula E."/>
            <person name="Henrissat B."/>
            <person name="Morin E."/>
            <person name="Kohler A."/>
            <person name="Barry K."/>
            <person name="LaButti K."/>
            <person name="Morin E."/>
            <person name="Salamov A."/>
            <person name="Lipzen A."/>
            <person name="Mereny Z."/>
            <person name="Hegedus B."/>
            <person name="Baldrian P."/>
            <person name="Stursova M."/>
            <person name="Weitz H."/>
            <person name="Taylor A."/>
            <person name="Grigoriev I.V."/>
            <person name="Nagy L.G."/>
            <person name="Martin F."/>
            <person name="Kauserud H."/>
        </authorList>
    </citation>
    <scope>NUCLEOTIDE SEQUENCE</scope>
    <source>
        <strain evidence="2">CBHHK002</strain>
    </source>
</reference>
<protein>
    <recommendedName>
        <fullName evidence="4">Secreted protein</fullName>
    </recommendedName>
</protein>
<name>A0AAD7ADN2_9AGAR</name>
<sequence length="149" mass="17477">MNSLLHILKVLPLSLSLVRCLVCYRRWRGDHRRAQRQVHIGATHETWHCVFDGSTRPHLVILLMVSISVSWVRPLSAGRFRSHYPWVGVCLQSRQVKRYFIHKSQIVNLFDTALWQRVIEILKKLDVRCRENCIKIANTLQVDLGAREL</sequence>
<accession>A0AAD7ADN2</accession>
<evidence type="ECO:0000313" key="3">
    <source>
        <dbReference type="Proteomes" id="UP001218218"/>
    </source>
</evidence>
<keyword evidence="1" id="KW-0732">Signal</keyword>
<evidence type="ECO:0000256" key="1">
    <source>
        <dbReference type="SAM" id="SignalP"/>
    </source>
</evidence>
<evidence type="ECO:0000313" key="2">
    <source>
        <dbReference type="EMBL" id="KAJ7355767.1"/>
    </source>
</evidence>
<keyword evidence="3" id="KW-1185">Reference proteome</keyword>
<dbReference type="Proteomes" id="UP001218218">
    <property type="component" value="Unassembled WGS sequence"/>
</dbReference>
<dbReference type="AlphaFoldDB" id="A0AAD7ADN2"/>
<evidence type="ECO:0008006" key="4">
    <source>
        <dbReference type="Google" id="ProtNLM"/>
    </source>
</evidence>
<dbReference type="EMBL" id="JARIHO010000009">
    <property type="protein sequence ID" value="KAJ7355767.1"/>
    <property type="molecule type" value="Genomic_DNA"/>
</dbReference>
<feature type="signal peptide" evidence="1">
    <location>
        <begin position="1"/>
        <end position="20"/>
    </location>
</feature>
<comment type="caution">
    <text evidence="2">The sequence shown here is derived from an EMBL/GenBank/DDBJ whole genome shotgun (WGS) entry which is preliminary data.</text>
</comment>
<organism evidence="2 3">
    <name type="scientific">Mycena albidolilacea</name>
    <dbReference type="NCBI Taxonomy" id="1033008"/>
    <lineage>
        <taxon>Eukaryota</taxon>
        <taxon>Fungi</taxon>
        <taxon>Dikarya</taxon>
        <taxon>Basidiomycota</taxon>
        <taxon>Agaricomycotina</taxon>
        <taxon>Agaricomycetes</taxon>
        <taxon>Agaricomycetidae</taxon>
        <taxon>Agaricales</taxon>
        <taxon>Marasmiineae</taxon>
        <taxon>Mycenaceae</taxon>
        <taxon>Mycena</taxon>
    </lineage>
</organism>
<proteinExistence type="predicted"/>
<feature type="chain" id="PRO_5042292547" description="Secreted protein" evidence="1">
    <location>
        <begin position="21"/>
        <end position="149"/>
    </location>
</feature>
<gene>
    <name evidence="2" type="ORF">DFH08DRAFT_853491</name>
</gene>